<dbReference type="InterPro" id="IPR011051">
    <property type="entry name" value="RmlC_Cupin_sf"/>
</dbReference>
<dbReference type="PANTHER" id="PTHR11019">
    <property type="entry name" value="HTH-TYPE TRANSCRIPTIONAL REGULATOR NIMR"/>
    <property type="match status" value="1"/>
</dbReference>
<dbReference type="Proteomes" id="UP000234327">
    <property type="component" value="Unassembled WGS sequence"/>
</dbReference>
<dbReference type="InterPro" id="IPR009057">
    <property type="entry name" value="Homeodomain-like_sf"/>
</dbReference>
<dbReference type="PROSITE" id="PS01124">
    <property type="entry name" value="HTH_ARAC_FAMILY_2"/>
    <property type="match status" value="1"/>
</dbReference>
<dbReference type="PROSITE" id="PS00041">
    <property type="entry name" value="HTH_ARAC_FAMILY_1"/>
    <property type="match status" value="1"/>
</dbReference>
<protein>
    <submittedName>
        <fullName evidence="6">AraC-type DNA-binding protein</fullName>
    </submittedName>
</protein>
<evidence type="ECO:0000313" key="7">
    <source>
        <dbReference type="Proteomes" id="UP000234327"/>
    </source>
</evidence>
<dbReference type="InterPro" id="IPR018062">
    <property type="entry name" value="HTH_AraC-typ_CS"/>
</dbReference>
<dbReference type="Pfam" id="PF12833">
    <property type="entry name" value="HTH_18"/>
    <property type="match status" value="1"/>
</dbReference>
<evidence type="ECO:0000256" key="1">
    <source>
        <dbReference type="ARBA" id="ARBA00023015"/>
    </source>
</evidence>
<proteinExistence type="predicted"/>
<feature type="domain" description="HTH araC/xylS-type" evidence="5">
    <location>
        <begin position="172"/>
        <end position="269"/>
    </location>
</feature>
<organism evidence="6 7">
    <name type="scientific">Brevibacterium aurantiacum</name>
    <dbReference type="NCBI Taxonomy" id="273384"/>
    <lineage>
        <taxon>Bacteria</taxon>
        <taxon>Bacillati</taxon>
        <taxon>Actinomycetota</taxon>
        <taxon>Actinomycetes</taxon>
        <taxon>Micrococcales</taxon>
        <taxon>Brevibacteriaceae</taxon>
        <taxon>Brevibacterium</taxon>
    </lineage>
</organism>
<evidence type="ECO:0000259" key="5">
    <source>
        <dbReference type="PROSITE" id="PS01124"/>
    </source>
</evidence>
<name>A0A2H1KHQ8_BREAU</name>
<dbReference type="GO" id="GO:0003700">
    <property type="term" value="F:DNA-binding transcription factor activity"/>
    <property type="evidence" value="ECO:0007669"/>
    <property type="project" value="InterPro"/>
</dbReference>
<dbReference type="InterPro" id="IPR018060">
    <property type="entry name" value="HTH_AraC"/>
</dbReference>
<evidence type="ECO:0000256" key="3">
    <source>
        <dbReference type="ARBA" id="ARBA00023163"/>
    </source>
</evidence>
<evidence type="ECO:0000313" key="6">
    <source>
        <dbReference type="EMBL" id="SMX99337.1"/>
    </source>
</evidence>
<reference evidence="6 7" key="1">
    <citation type="submission" date="2017-03" db="EMBL/GenBank/DDBJ databases">
        <authorList>
            <person name="Afonso C.L."/>
            <person name="Miller P.J."/>
            <person name="Scott M.A."/>
            <person name="Spackman E."/>
            <person name="Goraichik I."/>
            <person name="Dimitrov K.M."/>
            <person name="Suarez D.L."/>
            <person name="Swayne D.E."/>
        </authorList>
    </citation>
    <scope>NUCLEOTIDE SEQUENCE [LARGE SCALE GENOMIC DNA]</scope>
    <source>
        <strain evidence="7">6(3)</strain>
    </source>
</reference>
<dbReference type="EMBL" id="FXYZ01000021">
    <property type="protein sequence ID" value="SMX99337.1"/>
    <property type="molecule type" value="Genomic_DNA"/>
</dbReference>
<dbReference type="SUPFAM" id="SSF46689">
    <property type="entry name" value="Homeodomain-like"/>
    <property type="match status" value="1"/>
</dbReference>
<keyword evidence="3" id="KW-0804">Transcription</keyword>
<gene>
    <name evidence="6" type="ORF">BAURA63_03356</name>
</gene>
<dbReference type="PRINTS" id="PR00032">
    <property type="entry name" value="HTHARAC"/>
</dbReference>
<dbReference type="PANTHER" id="PTHR11019:SF199">
    <property type="entry name" value="HTH-TYPE TRANSCRIPTIONAL REGULATOR NIMR"/>
    <property type="match status" value="1"/>
</dbReference>
<sequence length="282" mass="30619">MLDETSWSFDTLVEDRDFRFVSRHYRTGTPDGLRLVKYSVEREGSFGVHVEPDIHQFTWLDGAMLGVFADQEFSLIPSTQAMWIPAGTVHDIAALGSGTMYCAYLRAGVARSDFATPRRVEVSDLVKGLLKHLAEDIGVEAGLRARAVLLDALERAEAAPPALRYPTHPAARAVAERIAAEPGQRETLSSLAGSHGVSARTVRRAFLAETGMTVQQWSAAARLNAALDLLGSGQGLDDVARSVGFSSASSFVPAFRKHFGMTPGEYRRSRGSTEDVQASRPN</sequence>
<dbReference type="GO" id="GO:0043565">
    <property type="term" value="F:sequence-specific DNA binding"/>
    <property type="evidence" value="ECO:0007669"/>
    <property type="project" value="InterPro"/>
</dbReference>
<dbReference type="SMART" id="SM00342">
    <property type="entry name" value="HTH_ARAC"/>
    <property type="match status" value="1"/>
</dbReference>
<evidence type="ECO:0000256" key="4">
    <source>
        <dbReference type="SAM" id="MobiDB-lite"/>
    </source>
</evidence>
<dbReference type="SUPFAM" id="SSF51182">
    <property type="entry name" value="RmlC-like cupins"/>
    <property type="match status" value="1"/>
</dbReference>
<keyword evidence="1" id="KW-0805">Transcription regulation</keyword>
<feature type="region of interest" description="Disordered" evidence="4">
    <location>
        <begin position="262"/>
        <end position="282"/>
    </location>
</feature>
<evidence type="ECO:0000256" key="2">
    <source>
        <dbReference type="ARBA" id="ARBA00023125"/>
    </source>
</evidence>
<dbReference type="AlphaFoldDB" id="A0A2H1KHQ8"/>
<dbReference type="InterPro" id="IPR020449">
    <property type="entry name" value="Tscrpt_reg_AraC-type_HTH"/>
</dbReference>
<keyword evidence="2 6" id="KW-0238">DNA-binding</keyword>
<dbReference type="Gene3D" id="1.10.10.60">
    <property type="entry name" value="Homeodomain-like"/>
    <property type="match status" value="1"/>
</dbReference>
<accession>A0A2H1KHQ8</accession>